<evidence type="ECO:0000313" key="5">
    <source>
        <dbReference type="Proteomes" id="UP001069090"/>
    </source>
</evidence>
<dbReference type="GO" id="GO:0016491">
    <property type="term" value="F:oxidoreductase activity"/>
    <property type="evidence" value="ECO:0007669"/>
    <property type="project" value="InterPro"/>
</dbReference>
<dbReference type="InterPro" id="IPR005025">
    <property type="entry name" value="FMN_Rdtase-like_dom"/>
</dbReference>
<reference evidence="4 5" key="1">
    <citation type="submission" date="2022-12" db="EMBL/GenBank/DDBJ databases">
        <title>Dasania phycosphaerae sp. nov., isolated from particulate material of the south coast of Korea.</title>
        <authorList>
            <person name="Jiang Y."/>
        </authorList>
    </citation>
    <scope>NUCLEOTIDE SEQUENCE [LARGE SCALE GENOMIC DNA]</scope>
    <source>
        <strain evidence="4 5">GY-19</strain>
    </source>
</reference>
<keyword evidence="2" id="KW-0288">FMN</keyword>
<gene>
    <name evidence="4" type="ORF">O0V09_12185</name>
</gene>
<keyword evidence="2" id="KW-0285">Flavoprotein</keyword>
<comment type="caution">
    <text evidence="4">The sequence shown here is derived from an EMBL/GenBank/DDBJ whole genome shotgun (WGS) entry which is preliminary data.</text>
</comment>
<dbReference type="PANTHER" id="PTHR30543:SF21">
    <property type="entry name" value="NAD(P)H-DEPENDENT FMN REDUCTASE LOT6"/>
    <property type="match status" value="1"/>
</dbReference>
<dbReference type="InterPro" id="IPR029039">
    <property type="entry name" value="Flavoprotein-like_sf"/>
</dbReference>
<dbReference type="GO" id="GO:0010181">
    <property type="term" value="F:FMN binding"/>
    <property type="evidence" value="ECO:0007669"/>
    <property type="project" value="TreeGrafter"/>
</dbReference>
<accession>A0A9J6RN58</accession>
<dbReference type="Pfam" id="PF03358">
    <property type="entry name" value="FMN_red"/>
    <property type="match status" value="1"/>
</dbReference>
<comment type="cofactor">
    <cofactor evidence="1">
        <name>FMN</name>
        <dbReference type="ChEBI" id="CHEBI:58210"/>
    </cofactor>
</comment>
<evidence type="ECO:0000256" key="1">
    <source>
        <dbReference type="ARBA" id="ARBA00001917"/>
    </source>
</evidence>
<dbReference type="EMBL" id="JAPTGG010000009">
    <property type="protein sequence ID" value="MCZ0865963.1"/>
    <property type="molecule type" value="Genomic_DNA"/>
</dbReference>
<sequence>MTTLIALAGSLKEQSLNKRLVQAAGLAAEQHGVTVQYLDLADFNIPLFSEDLEAEGTPASVNDLKALFANSQGILLASPEYNGSISGVLKNAIDWLSRPSNTSDIGSAFHSKVVGLMAASPGGLGGIRGLSHTRDILFNLGAIISPSQVALPNAYAAFDEQGQLIDETAAQRVQQLAQEVSRLALAINAG</sequence>
<keyword evidence="5" id="KW-1185">Reference proteome</keyword>
<dbReference type="RefSeq" id="WP_258332116.1">
    <property type="nucleotide sequence ID" value="NZ_JAPTGG010000009.1"/>
</dbReference>
<dbReference type="AlphaFoldDB" id="A0A9J6RN58"/>
<protein>
    <submittedName>
        <fullName evidence="4">NAD(P)H-dependent oxidoreductase</fullName>
    </submittedName>
</protein>
<organism evidence="4 5">
    <name type="scientific">Dasania phycosphaerae</name>
    <dbReference type="NCBI Taxonomy" id="2950436"/>
    <lineage>
        <taxon>Bacteria</taxon>
        <taxon>Pseudomonadati</taxon>
        <taxon>Pseudomonadota</taxon>
        <taxon>Gammaproteobacteria</taxon>
        <taxon>Cellvibrionales</taxon>
        <taxon>Spongiibacteraceae</taxon>
        <taxon>Dasania</taxon>
    </lineage>
</organism>
<evidence type="ECO:0000313" key="4">
    <source>
        <dbReference type="EMBL" id="MCZ0865963.1"/>
    </source>
</evidence>
<dbReference type="PANTHER" id="PTHR30543">
    <property type="entry name" value="CHROMATE REDUCTASE"/>
    <property type="match status" value="1"/>
</dbReference>
<dbReference type="Gene3D" id="3.40.50.360">
    <property type="match status" value="1"/>
</dbReference>
<dbReference type="SUPFAM" id="SSF52218">
    <property type="entry name" value="Flavoproteins"/>
    <property type="match status" value="1"/>
</dbReference>
<name>A0A9J6RN58_9GAMM</name>
<feature type="domain" description="NADPH-dependent FMN reductase-like" evidence="3">
    <location>
        <begin position="3"/>
        <end position="155"/>
    </location>
</feature>
<evidence type="ECO:0000259" key="3">
    <source>
        <dbReference type="Pfam" id="PF03358"/>
    </source>
</evidence>
<dbReference type="Proteomes" id="UP001069090">
    <property type="component" value="Unassembled WGS sequence"/>
</dbReference>
<proteinExistence type="predicted"/>
<dbReference type="GO" id="GO:0005829">
    <property type="term" value="C:cytosol"/>
    <property type="evidence" value="ECO:0007669"/>
    <property type="project" value="TreeGrafter"/>
</dbReference>
<evidence type="ECO:0000256" key="2">
    <source>
        <dbReference type="ARBA" id="ARBA00022643"/>
    </source>
</evidence>
<dbReference type="InterPro" id="IPR050712">
    <property type="entry name" value="NAD(P)H-dep_reductase"/>
</dbReference>